<accession>A0A426SJW1</accession>
<dbReference type="Gene3D" id="3.40.960.10">
    <property type="entry name" value="VSR Endonuclease"/>
    <property type="match status" value="1"/>
</dbReference>
<evidence type="ECO:0000313" key="2">
    <source>
        <dbReference type="Proteomes" id="UP000274327"/>
    </source>
</evidence>
<name>A0A426SJW1_9MICO</name>
<dbReference type="AlphaFoldDB" id="A0A426SJW1"/>
<keyword evidence="2" id="KW-1185">Reference proteome</keyword>
<organism evidence="1 2">
    <name type="scientific">Brachybacterium paraconglomeratum</name>
    <dbReference type="NCBI Taxonomy" id="173362"/>
    <lineage>
        <taxon>Bacteria</taxon>
        <taxon>Bacillati</taxon>
        <taxon>Actinomycetota</taxon>
        <taxon>Actinomycetes</taxon>
        <taxon>Micrococcales</taxon>
        <taxon>Dermabacteraceae</taxon>
        <taxon>Brachybacterium</taxon>
    </lineage>
</organism>
<reference evidence="1 2" key="1">
    <citation type="submission" date="2018-07" db="EMBL/GenBank/DDBJ databases">
        <title>Brachybacteriurn paraconglorneratum KCTC 9916.</title>
        <authorList>
            <person name="Li Y."/>
        </authorList>
    </citation>
    <scope>NUCLEOTIDE SEQUENCE [LARGE SCALE GENOMIC DNA]</scope>
    <source>
        <strain evidence="1 2">KCTC 9916</strain>
    </source>
</reference>
<sequence>MLQPVAGHGTLGAMHHASDLVLPASAWPWPRPVGPPQGTRHLTQEELGLASRRELLAMGYTDSRLIRSVRSGRLRRVARGWYGNAVAVPRARRALRHGYRLTCIDATELHGVWTPYCDEEERHTLHVYRPNGSTVAPGRMLTHSSRSRSWTEPDAVASLPLALEHAMRCLSGERAAILLESAMARRLMVPAEVQRLLDDAPAAVRSRIGSLSTASESGSETRVVRWLRRRGFQVEQQVFVDGAGYVDLYVGGVLMEIDGRDGHSGPDAFAKDRRRDLRTGRHGLQILRLSYEQVWLTWEDTQDAVLETIAEVGPFGRRKMERLLAS</sequence>
<dbReference type="Proteomes" id="UP000274327">
    <property type="component" value="Unassembled WGS sequence"/>
</dbReference>
<gene>
    <name evidence="1" type="ORF">DS079_09885</name>
</gene>
<evidence type="ECO:0008006" key="3">
    <source>
        <dbReference type="Google" id="ProtNLM"/>
    </source>
</evidence>
<protein>
    <recommendedName>
        <fullName evidence="3">DUF559 domain-containing protein</fullName>
    </recommendedName>
</protein>
<dbReference type="EMBL" id="QOCI01000007">
    <property type="protein sequence ID" value="RRR18503.1"/>
    <property type="molecule type" value="Genomic_DNA"/>
</dbReference>
<evidence type="ECO:0000313" key="1">
    <source>
        <dbReference type="EMBL" id="RRR18503.1"/>
    </source>
</evidence>
<comment type="caution">
    <text evidence="1">The sequence shown here is derived from an EMBL/GenBank/DDBJ whole genome shotgun (WGS) entry which is preliminary data.</text>
</comment>
<proteinExistence type="predicted"/>